<dbReference type="PROSITE" id="PS50294">
    <property type="entry name" value="WD_REPEATS_REGION"/>
    <property type="match status" value="5"/>
</dbReference>
<feature type="repeat" description="WD" evidence="3">
    <location>
        <begin position="1277"/>
        <end position="1316"/>
    </location>
</feature>
<dbReference type="PROSITE" id="PS50837">
    <property type="entry name" value="NACHT"/>
    <property type="match status" value="1"/>
</dbReference>
<feature type="domain" description="NACHT" evidence="4">
    <location>
        <begin position="301"/>
        <end position="522"/>
    </location>
</feature>
<dbReference type="Pfam" id="PF06985">
    <property type="entry name" value="HET"/>
    <property type="match status" value="1"/>
</dbReference>
<dbReference type="Pfam" id="PF00400">
    <property type="entry name" value="WD40"/>
    <property type="match status" value="10"/>
</dbReference>
<dbReference type="InterPro" id="IPR036322">
    <property type="entry name" value="WD40_repeat_dom_sf"/>
</dbReference>
<sequence length="1474" mass="164914">MRLLQRGVGGNLRFTQDLLPDDIPPYGILSHTWGRPEDEVTFHDLREDEGREKPGYKKILFAGEQAARDGLEYFWVDTCCIDKSNHTEYTEAINSMFRWYQNAAACYVYMSDVQTNSTKKRSWIADFNASRWFSRGWTLQELLAPSQVIFFSPDGQRLGDKKSLQTEIRERTKIPDGALEGAPLSTFSIDERMSWSNNRQTAKAEDIAYCLMGIFGVHMVPIYGEGESEAFERLKCEIHFRKTGDKELEEGFDQCIADLRVTDPRNDKSRIESTKGGLLKASYRWILEDESFKSWCENAEPLLWIKGNPGKGKTMLLCGLIDELSIANLPHHGRLVSYFFCQATDSNLNNALAVLRGLIYTIVRQDRALIKYVHDEWKIAGKGLFEDSNAFDALVMILDNILQHDTRAERVFIIDALDECSKDLPKLLRFITRQSLDVRAKWIVSSRDQPDIAERLEIRSRMAILNLELSTTRIAEAVSVYTRHKVTELQEMKGFTDNQRNEIIHYLDSNANETFLWVAMVCERLQSSKSWKILDDLKELPAGLNALYGRMVRYVEDSEDADLLFEVLSLISIAHRPMSLFEMAAILNVPSEIAKSEKILRELVGYCGSFLTIRDDLVYFIHQSAQDFLLHQAATSVFPDGIQKKHIYIALKSIKVLSGILKRDIYELGEPGISVSDIKTPSNSILVRTRYACTAWVDHLIDAEILGLAVNTEAFSVTGEVEGFLKTKFLYWIEALSLLGSISNTLRSLTKLLSSIQRDEAKDTLGRFVYDAQRFMYYHGAIIAKYPLQTYITGLLFSPTESITRKLFQHEEPRWVTINPPIRKNWGTTRQLLEGHNNTVNSVAFSADGQFIASGSSDDTVRIWSVESGECQQTFDKHGNGVYAVKYLDDGTLIAASADKVVCVNSSEEHVYHYTREHVYHYTREHRGPRVSAVSFSISCDGKLVALGLDDGNIDVLPVDNSGNRQTLQGHTGWVTALDFSPTGRLLASGADDKTVRFWSWPGGQCDRILEGIDSPVASIAFSADSKLIATGCSLEGTIRIWSVERGVCIRSLVGHSSEVRSLAFSQNSDLLVSGSLDKTVRLWSIASGEQKRVIETHHGGVSAVAFSPYGNLVASCGSAYIRISSLEESGYQGSPSNSMTVDEPNLGGQNDSVTCLAFSGKLVAAASLDCTLGLWSIDDPACQYSIKVSGGWINFIEFSPDAKFIGATTVNRTICVWSIDTSGSGGLRPFKTFSAHEEHINSLAFSSDSSRLATASDDRTVRVWPLIGDRHRFDSLKAHSGGVTAVALSQDLIVSGSVDQTVQIWHFDGSMYSHRWRLTGHNGCITSVAISSDSSKVASASRYDSIRIYSVDDGTCLHKLQAIPSSYLSFDIHGRLVTDSGIIAHQKPLMERKVVRVTKDMIETANKEPEERQSYRFGLGAGPEWLNFNESPLIWVPNEYRAFNNVFGISGPNMVWYYEAGQLLTLKFHLPDK</sequence>
<evidence type="ECO:0000313" key="5">
    <source>
        <dbReference type="EMBL" id="VUC24073.1"/>
    </source>
</evidence>
<evidence type="ECO:0000256" key="2">
    <source>
        <dbReference type="ARBA" id="ARBA00022737"/>
    </source>
</evidence>
<accession>A0ABY6TZ64</accession>
<dbReference type="SUPFAM" id="SSF82171">
    <property type="entry name" value="DPP6 N-terminal domain-like"/>
    <property type="match status" value="1"/>
</dbReference>
<dbReference type="Proteomes" id="UP000766486">
    <property type="component" value="Unassembled WGS sequence"/>
</dbReference>
<evidence type="ECO:0000313" key="6">
    <source>
        <dbReference type="Proteomes" id="UP000766486"/>
    </source>
</evidence>
<evidence type="ECO:0000256" key="1">
    <source>
        <dbReference type="ARBA" id="ARBA00022574"/>
    </source>
</evidence>
<proteinExistence type="predicted"/>
<dbReference type="Pfam" id="PF24883">
    <property type="entry name" value="NPHP3_N"/>
    <property type="match status" value="1"/>
</dbReference>
<dbReference type="InterPro" id="IPR010730">
    <property type="entry name" value="HET"/>
</dbReference>
<dbReference type="InterPro" id="IPR056884">
    <property type="entry name" value="NPHP3-like_N"/>
</dbReference>
<feature type="repeat" description="WD" evidence="3">
    <location>
        <begin position="1319"/>
        <end position="1360"/>
    </location>
</feature>
<dbReference type="InterPro" id="IPR027417">
    <property type="entry name" value="P-loop_NTPase"/>
</dbReference>
<dbReference type="EMBL" id="CABFNS010000715">
    <property type="protein sequence ID" value="VUC24073.1"/>
    <property type="molecule type" value="Genomic_DNA"/>
</dbReference>
<protein>
    <recommendedName>
        <fullName evidence="4">NACHT domain-containing protein</fullName>
    </recommendedName>
</protein>
<feature type="repeat" description="WD" evidence="3">
    <location>
        <begin position="833"/>
        <end position="874"/>
    </location>
</feature>
<name>A0ABY6TZ64_BIOOC</name>
<organism evidence="5 6">
    <name type="scientific">Bionectria ochroleuca</name>
    <name type="common">Gliocladium roseum</name>
    <dbReference type="NCBI Taxonomy" id="29856"/>
    <lineage>
        <taxon>Eukaryota</taxon>
        <taxon>Fungi</taxon>
        <taxon>Dikarya</taxon>
        <taxon>Ascomycota</taxon>
        <taxon>Pezizomycotina</taxon>
        <taxon>Sordariomycetes</taxon>
        <taxon>Hypocreomycetidae</taxon>
        <taxon>Hypocreales</taxon>
        <taxon>Bionectriaceae</taxon>
        <taxon>Clonostachys</taxon>
    </lineage>
</organism>
<comment type="caution">
    <text evidence="5">The sequence shown here is derived from an EMBL/GenBank/DDBJ whole genome shotgun (WGS) entry which is preliminary data.</text>
</comment>
<dbReference type="PRINTS" id="PR00320">
    <property type="entry name" value="GPROTEINBRPT"/>
</dbReference>
<dbReference type="InterPro" id="IPR020472">
    <property type="entry name" value="WD40_PAC1"/>
</dbReference>
<feature type="repeat" description="WD" evidence="3">
    <location>
        <begin position="1053"/>
        <end position="1094"/>
    </location>
</feature>
<dbReference type="SUPFAM" id="SSF52540">
    <property type="entry name" value="P-loop containing nucleoside triphosphate hydrolases"/>
    <property type="match status" value="1"/>
</dbReference>
<dbReference type="SUPFAM" id="SSF50978">
    <property type="entry name" value="WD40 repeat-like"/>
    <property type="match status" value="1"/>
</dbReference>
<dbReference type="CDD" id="cd00200">
    <property type="entry name" value="WD40"/>
    <property type="match status" value="1"/>
</dbReference>
<feature type="repeat" description="WD" evidence="3">
    <location>
        <begin position="1234"/>
        <end position="1265"/>
    </location>
</feature>
<keyword evidence="2" id="KW-0677">Repeat</keyword>
<dbReference type="InterPro" id="IPR015943">
    <property type="entry name" value="WD40/YVTN_repeat-like_dom_sf"/>
</dbReference>
<dbReference type="Gene3D" id="2.130.10.10">
    <property type="entry name" value="YVTN repeat-like/Quinoprotein amine dehydrogenase"/>
    <property type="match status" value="4"/>
</dbReference>
<dbReference type="PROSITE" id="PS50082">
    <property type="entry name" value="WD_REPEATS_2"/>
    <property type="match status" value="7"/>
</dbReference>
<feature type="repeat" description="WD" evidence="3">
    <location>
        <begin position="1147"/>
        <end position="1186"/>
    </location>
</feature>
<dbReference type="InterPro" id="IPR007111">
    <property type="entry name" value="NACHT_NTPase"/>
</dbReference>
<keyword evidence="1 3" id="KW-0853">WD repeat</keyword>
<dbReference type="PANTHER" id="PTHR19848">
    <property type="entry name" value="WD40 REPEAT PROTEIN"/>
    <property type="match status" value="1"/>
</dbReference>
<dbReference type="InterPro" id="IPR001680">
    <property type="entry name" value="WD40_rpt"/>
</dbReference>
<evidence type="ECO:0000259" key="4">
    <source>
        <dbReference type="PROSITE" id="PS50837"/>
    </source>
</evidence>
<keyword evidence="6" id="KW-1185">Reference proteome</keyword>
<gene>
    <name evidence="5" type="ORF">CLO192961_LOCUS132624</name>
</gene>
<evidence type="ECO:0000256" key="3">
    <source>
        <dbReference type="PROSITE-ProRule" id="PRU00221"/>
    </source>
</evidence>
<feature type="repeat" description="WD" evidence="3">
    <location>
        <begin position="968"/>
        <end position="1000"/>
    </location>
</feature>
<dbReference type="Gene3D" id="3.40.50.300">
    <property type="entry name" value="P-loop containing nucleotide triphosphate hydrolases"/>
    <property type="match status" value="1"/>
</dbReference>
<reference evidence="5 6" key="1">
    <citation type="submission" date="2019-06" db="EMBL/GenBank/DDBJ databases">
        <authorList>
            <person name="Broberg M."/>
        </authorList>
    </citation>
    <scope>NUCLEOTIDE SEQUENCE [LARGE SCALE GENOMIC DNA]</scope>
</reference>
<dbReference type="SMART" id="SM00320">
    <property type="entry name" value="WD40"/>
    <property type="match status" value="11"/>
</dbReference>
<dbReference type="PANTHER" id="PTHR19848:SF8">
    <property type="entry name" value="F-BOX AND WD REPEAT DOMAIN CONTAINING 7"/>
    <property type="match status" value="1"/>
</dbReference>